<reference evidence="1" key="1">
    <citation type="submission" date="2020-10" db="EMBL/GenBank/DDBJ databases">
        <authorList>
            <person name="Castelo-Branco R."/>
            <person name="Eusebio N."/>
            <person name="Adriana R."/>
            <person name="Vieira A."/>
            <person name="Brugerolle De Fraissinette N."/>
            <person name="Rezende De Castro R."/>
            <person name="Schneider M.P."/>
            <person name="Vasconcelos V."/>
            <person name="Leao P.N."/>
        </authorList>
    </citation>
    <scope>NUCLEOTIDE SEQUENCE</scope>
    <source>
        <strain evidence="1">LEGE 11480</strain>
    </source>
</reference>
<proteinExistence type="predicted"/>
<protein>
    <submittedName>
        <fullName evidence="1">Uncharacterized protein</fullName>
    </submittedName>
</protein>
<keyword evidence="2" id="KW-1185">Reference proteome</keyword>
<dbReference type="EMBL" id="JADEXQ010000083">
    <property type="protein sequence ID" value="MBE9031993.1"/>
    <property type="molecule type" value="Genomic_DNA"/>
</dbReference>
<organism evidence="1 2">
    <name type="scientific">Romeriopsis navalis LEGE 11480</name>
    <dbReference type="NCBI Taxonomy" id="2777977"/>
    <lineage>
        <taxon>Bacteria</taxon>
        <taxon>Bacillati</taxon>
        <taxon>Cyanobacteriota</taxon>
        <taxon>Cyanophyceae</taxon>
        <taxon>Leptolyngbyales</taxon>
        <taxon>Leptolyngbyaceae</taxon>
        <taxon>Romeriopsis</taxon>
        <taxon>Romeriopsis navalis</taxon>
    </lineage>
</organism>
<sequence>MLSDLHLPPKLRRQVDSELQPGEAIRWIQQPIPKFFTPSSTIAVLFAIPWTSFALF</sequence>
<evidence type="ECO:0000313" key="1">
    <source>
        <dbReference type="EMBL" id="MBE9031993.1"/>
    </source>
</evidence>
<name>A0A928VNR7_9CYAN</name>
<accession>A0A928VNR7</accession>
<dbReference type="RefSeq" id="WP_264326818.1">
    <property type="nucleotide sequence ID" value="NZ_JADEXQ010000083.1"/>
</dbReference>
<comment type="caution">
    <text evidence="1">The sequence shown here is derived from an EMBL/GenBank/DDBJ whole genome shotgun (WGS) entry which is preliminary data.</text>
</comment>
<dbReference type="AlphaFoldDB" id="A0A928VNR7"/>
<dbReference type="Proteomes" id="UP000625316">
    <property type="component" value="Unassembled WGS sequence"/>
</dbReference>
<evidence type="ECO:0000313" key="2">
    <source>
        <dbReference type="Proteomes" id="UP000625316"/>
    </source>
</evidence>
<gene>
    <name evidence="1" type="ORF">IQ266_19840</name>
</gene>